<dbReference type="GO" id="GO:0006508">
    <property type="term" value="P:proteolysis"/>
    <property type="evidence" value="ECO:0007669"/>
    <property type="project" value="UniProtKB-KW"/>
</dbReference>
<evidence type="ECO:0000256" key="7">
    <source>
        <dbReference type="SAM" id="MobiDB-lite"/>
    </source>
</evidence>
<proteinExistence type="predicted"/>
<evidence type="ECO:0000256" key="3">
    <source>
        <dbReference type="ARBA" id="ARBA00022670"/>
    </source>
</evidence>
<evidence type="ECO:0000256" key="4">
    <source>
        <dbReference type="ARBA" id="ARBA00022786"/>
    </source>
</evidence>
<dbReference type="AlphaFoldDB" id="A0ABD1Z8D3"/>
<evidence type="ECO:0000313" key="9">
    <source>
        <dbReference type="EMBL" id="KAL2644054.1"/>
    </source>
</evidence>
<dbReference type="Proteomes" id="UP001605036">
    <property type="component" value="Unassembled WGS sequence"/>
</dbReference>
<gene>
    <name evidence="9" type="ORF">R1flu_011641</name>
</gene>
<dbReference type="PRINTS" id="PR01233">
    <property type="entry name" value="JOSEPHIN"/>
</dbReference>
<dbReference type="PANTHER" id="PTHR13291:SF0">
    <property type="entry name" value="JOSEPHIN-LIKE PROTEIN"/>
    <property type="match status" value="1"/>
</dbReference>
<feature type="active site" evidence="6">
    <location>
        <position position="66"/>
    </location>
</feature>
<dbReference type="PANTHER" id="PTHR13291">
    <property type="entry name" value="JOSEPHIN 1, 2"/>
    <property type="match status" value="1"/>
</dbReference>
<dbReference type="Gene3D" id="3.90.70.40">
    <property type="match status" value="1"/>
</dbReference>
<dbReference type="InterPro" id="IPR006155">
    <property type="entry name" value="Josephin"/>
</dbReference>
<sequence length="233" mass="26559">MRRSSSTREQKVHPSAGMKGNSVLVRAKSLREHLQVADEEEGVGNTSTNGSVVRKIYHERQRLQLCLLHALNNLLQGENAFSRKELDGIADNLPMMIAGGDKWHPLSMIFKWHRNSFTGDYDVNVLIAALGSRGKEVIWYDRRKGMNGWNVEEYGGRLTGIIVNVLSRKFLNMWKGRHWVALREINGQWYNLDSDLESPRVFEHGEEDLKKYLEAVFAQTGEVLIIVEANGAR</sequence>
<dbReference type="EMBL" id="JBHFFA010000002">
    <property type="protein sequence ID" value="KAL2644054.1"/>
    <property type="molecule type" value="Genomic_DNA"/>
</dbReference>
<evidence type="ECO:0000259" key="8">
    <source>
        <dbReference type="PROSITE" id="PS50957"/>
    </source>
</evidence>
<dbReference type="Pfam" id="PF02099">
    <property type="entry name" value="Josephin"/>
    <property type="match status" value="1"/>
</dbReference>
<keyword evidence="10" id="KW-1185">Reference proteome</keyword>
<organism evidence="9 10">
    <name type="scientific">Riccia fluitans</name>
    <dbReference type="NCBI Taxonomy" id="41844"/>
    <lineage>
        <taxon>Eukaryota</taxon>
        <taxon>Viridiplantae</taxon>
        <taxon>Streptophyta</taxon>
        <taxon>Embryophyta</taxon>
        <taxon>Marchantiophyta</taxon>
        <taxon>Marchantiopsida</taxon>
        <taxon>Marchantiidae</taxon>
        <taxon>Marchantiales</taxon>
        <taxon>Ricciaceae</taxon>
        <taxon>Riccia</taxon>
    </lineage>
</organism>
<evidence type="ECO:0000313" key="10">
    <source>
        <dbReference type="Proteomes" id="UP001605036"/>
    </source>
</evidence>
<accession>A0ABD1Z8D3</accession>
<keyword evidence="3" id="KW-0645">Protease</keyword>
<comment type="caution">
    <text evidence="9">The sequence shown here is derived from an EMBL/GenBank/DDBJ whole genome shotgun (WGS) entry which is preliminary data.</text>
</comment>
<protein>
    <recommendedName>
        <fullName evidence="2">ubiquitinyl hydrolase 1</fullName>
        <ecNumber evidence="2">3.4.19.12</ecNumber>
    </recommendedName>
</protein>
<dbReference type="SMART" id="SM01246">
    <property type="entry name" value="Josephin"/>
    <property type="match status" value="1"/>
</dbReference>
<evidence type="ECO:0000256" key="6">
    <source>
        <dbReference type="PROSITE-ProRule" id="PRU00331"/>
    </source>
</evidence>
<feature type="region of interest" description="Disordered" evidence="7">
    <location>
        <begin position="1"/>
        <end position="21"/>
    </location>
</feature>
<dbReference type="InterPro" id="IPR040053">
    <property type="entry name" value="JOSD1/2"/>
</dbReference>
<keyword evidence="4" id="KW-0833">Ubl conjugation pathway</keyword>
<feature type="compositionally biased region" description="Basic and acidic residues" evidence="7">
    <location>
        <begin position="1"/>
        <end position="12"/>
    </location>
</feature>
<dbReference type="GO" id="GO:0004843">
    <property type="term" value="F:cysteine-type deubiquitinase activity"/>
    <property type="evidence" value="ECO:0007669"/>
    <property type="project" value="UniProtKB-EC"/>
</dbReference>
<feature type="active site" evidence="6">
    <location>
        <position position="193"/>
    </location>
</feature>
<comment type="catalytic activity">
    <reaction evidence="1">
        <text>Thiol-dependent hydrolysis of ester, thioester, amide, peptide and isopeptide bonds formed by the C-terminal Gly of ubiquitin (a 76-residue protein attached to proteins as an intracellular targeting signal).</text>
        <dbReference type="EC" id="3.4.19.12"/>
    </reaction>
</comment>
<keyword evidence="5 6" id="KW-0378">Hydrolase</keyword>
<name>A0ABD1Z8D3_9MARC</name>
<evidence type="ECO:0000256" key="2">
    <source>
        <dbReference type="ARBA" id="ARBA00012759"/>
    </source>
</evidence>
<evidence type="ECO:0000256" key="5">
    <source>
        <dbReference type="ARBA" id="ARBA00022801"/>
    </source>
</evidence>
<dbReference type="PROSITE" id="PS50957">
    <property type="entry name" value="JOSEPHIN"/>
    <property type="match status" value="1"/>
</dbReference>
<reference evidence="9 10" key="1">
    <citation type="submission" date="2024-09" db="EMBL/GenBank/DDBJ databases">
        <title>Chromosome-scale assembly of Riccia fluitans.</title>
        <authorList>
            <person name="Paukszto L."/>
            <person name="Sawicki J."/>
            <person name="Karawczyk K."/>
            <person name="Piernik-Szablinska J."/>
            <person name="Szczecinska M."/>
            <person name="Mazdziarz M."/>
        </authorList>
    </citation>
    <scope>NUCLEOTIDE SEQUENCE [LARGE SCALE GENOMIC DNA]</scope>
    <source>
        <strain evidence="9">Rf_01</strain>
        <tissue evidence="9">Aerial parts of the thallus</tissue>
    </source>
</reference>
<feature type="active site" evidence="6">
    <location>
        <position position="178"/>
    </location>
</feature>
<evidence type="ECO:0000256" key="1">
    <source>
        <dbReference type="ARBA" id="ARBA00000707"/>
    </source>
</evidence>
<feature type="domain" description="Josephin" evidence="8">
    <location>
        <begin position="53"/>
        <end position="233"/>
    </location>
</feature>
<dbReference type="EC" id="3.4.19.12" evidence="2"/>